<feature type="domain" description="GmrSD restriction endonucleases N-terminal" evidence="1">
    <location>
        <begin position="61"/>
        <end position="201"/>
    </location>
</feature>
<dbReference type="PANTHER" id="PTHR39639">
    <property type="entry name" value="CHROMOSOME 16, WHOLE GENOME SHOTGUN SEQUENCE"/>
    <property type="match status" value="1"/>
</dbReference>
<evidence type="ECO:0000313" key="2">
    <source>
        <dbReference type="EMBL" id="ADB42192.1"/>
    </source>
</evidence>
<proteinExistence type="predicted"/>
<accession>D2QTR0</accession>
<gene>
    <name evidence="2" type="ordered locus">Slin_6233</name>
</gene>
<dbReference type="AlphaFoldDB" id="D2QTR0"/>
<dbReference type="EMBL" id="CP001769">
    <property type="protein sequence ID" value="ADB42192.1"/>
    <property type="molecule type" value="Genomic_DNA"/>
</dbReference>
<keyword evidence="3" id="KW-1185">Reference proteome</keyword>
<dbReference type="InterPro" id="IPR004919">
    <property type="entry name" value="GmrSD_N"/>
</dbReference>
<reference evidence="2 3" key="1">
    <citation type="journal article" date="2010" name="Stand. Genomic Sci.">
        <title>Complete genome sequence of Spirosoma linguale type strain (1).</title>
        <authorList>
            <person name="Lail K."/>
            <person name="Sikorski J."/>
            <person name="Saunders E."/>
            <person name="Lapidus A."/>
            <person name="Glavina Del Rio T."/>
            <person name="Copeland A."/>
            <person name="Tice H."/>
            <person name="Cheng J.-F."/>
            <person name="Lucas S."/>
            <person name="Nolan M."/>
            <person name="Bruce D."/>
            <person name="Goodwin L."/>
            <person name="Pitluck S."/>
            <person name="Ivanova N."/>
            <person name="Mavromatis K."/>
            <person name="Ovchinnikova G."/>
            <person name="Pati A."/>
            <person name="Chen A."/>
            <person name="Palaniappan K."/>
            <person name="Land M."/>
            <person name="Hauser L."/>
            <person name="Chang Y.-J."/>
            <person name="Jeffries C.D."/>
            <person name="Chain P."/>
            <person name="Brettin T."/>
            <person name="Detter J.C."/>
            <person name="Schuetze A."/>
            <person name="Rohde M."/>
            <person name="Tindall B.J."/>
            <person name="Goeker M."/>
            <person name="Bristow J."/>
            <person name="Eisen J.A."/>
            <person name="Markowitz V."/>
            <person name="Hugenholtz P."/>
            <person name="Kyrpides N.C."/>
            <person name="Klenk H.-P."/>
            <person name="Chen F."/>
        </authorList>
    </citation>
    <scope>NUCLEOTIDE SEQUENCE [LARGE SCALE GENOMIC DNA]</scope>
    <source>
        <strain evidence="3">ATCC 33905 / DSM 74 / LMG 10896 / Claus 1</strain>
    </source>
</reference>
<dbReference type="eggNOG" id="COG1479">
    <property type="taxonomic scope" value="Bacteria"/>
</dbReference>
<evidence type="ECO:0000313" key="3">
    <source>
        <dbReference type="Proteomes" id="UP000002028"/>
    </source>
</evidence>
<dbReference type="Pfam" id="PF03235">
    <property type="entry name" value="GmrSD_N"/>
    <property type="match status" value="1"/>
</dbReference>
<evidence type="ECO:0000259" key="1">
    <source>
        <dbReference type="Pfam" id="PF03235"/>
    </source>
</evidence>
<dbReference type="PANTHER" id="PTHR39639:SF1">
    <property type="entry name" value="DUF262 DOMAIN-CONTAINING PROTEIN"/>
    <property type="match status" value="1"/>
</dbReference>
<dbReference type="KEGG" id="sli:Slin_6233"/>
<protein>
    <recommendedName>
        <fullName evidence="1">GmrSD restriction endonucleases N-terminal domain-containing protein</fullName>
    </recommendedName>
</protein>
<sequence length="406" mass="47683">MISMLLPGEKLNFSALENLDKRLSSTDEESNEKYEKGDVRIVTEQARYPLVSVVSMVTSSDYELNPEFQRRHRWDKTKQSRLIESFIMNVPIPPIFLYEVKYAKYEVMDGLQRLTAIHDFYSDNLVLEGLVEWPELNGKKYSQLPTQIKSGVDRRYLSSIILLQETAKTYDEAQRLKQLVFERINSGGVTLEPQEARNAIYNGNLNQLCIKLARNEYLCRTWDIPLPTPEEINTGEVSDELLKNEFFRKMSDVELVLRFFAFRQRPENPKGTLKEFLDTYLKYGNNFSIELLSQMEIIFNDTISLVYEILGKKAFRLWRQRKKQSNQSWDWYNRPGMTAYDPIMYVFSQNLGRREEIISKKEQINSNITKFYEDNYISFGGHSTTNISSINDRNKVFAQFLDNILE</sequence>
<name>D2QTR0_SPILD</name>
<dbReference type="HOGENOM" id="CLU_038557_2_1_10"/>
<dbReference type="STRING" id="504472.Slin_6233"/>
<dbReference type="Proteomes" id="UP000002028">
    <property type="component" value="Chromosome"/>
</dbReference>
<organism evidence="2 3">
    <name type="scientific">Spirosoma linguale (strain ATCC 33905 / DSM 74 / LMG 10896 / Claus 1)</name>
    <dbReference type="NCBI Taxonomy" id="504472"/>
    <lineage>
        <taxon>Bacteria</taxon>
        <taxon>Pseudomonadati</taxon>
        <taxon>Bacteroidota</taxon>
        <taxon>Cytophagia</taxon>
        <taxon>Cytophagales</taxon>
        <taxon>Cytophagaceae</taxon>
        <taxon>Spirosoma</taxon>
    </lineage>
</organism>